<dbReference type="CDD" id="cd01647">
    <property type="entry name" value="RT_LTR"/>
    <property type="match status" value="1"/>
</dbReference>
<dbReference type="InterPro" id="IPR000477">
    <property type="entry name" value="RT_dom"/>
</dbReference>
<reference evidence="11 12" key="1">
    <citation type="submission" date="2021-09" db="EMBL/GenBank/DDBJ databases">
        <title>Genomic insights and catalytic innovation underlie evolution of tropane alkaloids biosynthesis.</title>
        <authorList>
            <person name="Wang Y.-J."/>
            <person name="Tian T."/>
            <person name="Huang J.-P."/>
            <person name="Huang S.-X."/>
        </authorList>
    </citation>
    <scope>NUCLEOTIDE SEQUENCE [LARGE SCALE GENOMIC DNA]</scope>
    <source>
        <strain evidence="11">KIB-2018</strain>
        <tissue evidence="11">Leaf</tissue>
    </source>
</reference>
<dbReference type="FunFam" id="3.30.70.270:FF:000020">
    <property type="entry name" value="Transposon Tf2-6 polyprotein-like Protein"/>
    <property type="match status" value="1"/>
</dbReference>
<dbReference type="Gene3D" id="3.10.10.10">
    <property type="entry name" value="HIV Type 1 Reverse Transcriptase, subunit A, domain 1"/>
    <property type="match status" value="1"/>
</dbReference>
<dbReference type="GO" id="GO:0006508">
    <property type="term" value="P:proteolysis"/>
    <property type="evidence" value="ECO:0007669"/>
    <property type="project" value="UniProtKB-KW"/>
</dbReference>
<comment type="caution">
    <text evidence="11">The sequence shown here is derived from an EMBL/GenBank/DDBJ whole genome shotgun (WGS) entry which is preliminary data.</text>
</comment>
<dbReference type="SUPFAM" id="SSF50630">
    <property type="entry name" value="Acid proteases"/>
    <property type="match status" value="1"/>
</dbReference>
<dbReference type="Proteomes" id="UP001159364">
    <property type="component" value="Linkage Group LG06"/>
</dbReference>
<name>A0AAV8T988_9ROSI</name>
<evidence type="ECO:0000256" key="9">
    <source>
        <dbReference type="SAM" id="MobiDB-lite"/>
    </source>
</evidence>
<proteinExistence type="predicted"/>
<dbReference type="CDD" id="cd00303">
    <property type="entry name" value="retropepsin_like"/>
    <property type="match status" value="1"/>
</dbReference>
<evidence type="ECO:0000256" key="8">
    <source>
        <dbReference type="ARBA" id="ARBA00023268"/>
    </source>
</evidence>
<dbReference type="Gene3D" id="3.30.70.270">
    <property type="match status" value="2"/>
</dbReference>
<evidence type="ECO:0000256" key="3">
    <source>
        <dbReference type="ARBA" id="ARBA00022695"/>
    </source>
</evidence>
<dbReference type="GO" id="GO:0008233">
    <property type="term" value="F:peptidase activity"/>
    <property type="evidence" value="ECO:0007669"/>
    <property type="project" value="UniProtKB-KW"/>
</dbReference>
<dbReference type="Gene3D" id="2.40.70.10">
    <property type="entry name" value="Acid Proteases"/>
    <property type="match status" value="1"/>
</dbReference>
<feature type="region of interest" description="Disordered" evidence="9">
    <location>
        <begin position="44"/>
        <end position="80"/>
    </location>
</feature>
<dbReference type="InterPro" id="IPR045358">
    <property type="entry name" value="Ty3_capsid"/>
</dbReference>
<evidence type="ECO:0000256" key="4">
    <source>
        <dbReference type="ARBA" id="ARBA00022722"/>
    </source>
</evidence>
<dbReference type="InterPro" id="IPR041577">
    <property type="entry name" value="RT_RNaseH_2"/>
</dbReference>
<dbReference type="GO" id="GO:0003964">
    <property type="term" value="F:RNA-directed DNA polymerase activity"/>
    <property type="evidence" value="ECO:0007669"/>
    <property type="project" value="UniProtKB-KW"/>
</dbReference>
<gene>
    <name evidence="11" type="ORF">K2173_022959</name>
</gene>
<evidence type="ECO:0000256" key="2">
    <source>
        <dbReference type="ARBA" id="ARBA00022679"/>
    </source>
</evidence>
<dbReference type="FunFam" id="3.10.10.10:FF:000007">
    <property type="entry name" value="Retrovirus-related Pol polyprotein from transposon 17.6-like Protein"/>
    <property type="match status" value="1"/>
</dbReference>
<protein>
    <recommendedName>
        <fullName evidence="10">Reverse transcriptase domain-containing protein</fullName>
    </recommendedName>
</protein>
<dbReference type="Pfam" id="PF00078">
    <property type="entry name" value="RVT_1"/>
    <property type="match status" value="1"/>
</dbReference>
<keyword evidence="12" id="KW-1185">Reference proteome</keyword>
<keyword evidence="4" id="KW-0540">Nuclease</keyword>
<dbReference type="PROSITE" id="PS50878">
    <property type="entry name" value="RT_POL"/>
    <property type="match status" value="1"/>
</dbReference>
<evidence type="ECO:0000313" key="12">
    <source>
        <dbReference type="Proteomes" id="UP001159364"/>
    </source>
</evidence>
<dbReference type="PANTHER" id="PTHR37984:SF5">
    <property type="entry name" value="PROTEIN NYNRIN-LIKE"/>
    <property type="match status" value="1"/>
</dbReference>
<dbReference type="PANTHER" id="PTHR37984">
    <property type="entry name" value="PROTEIN CBG26694"/>
    <property type="match status" value="1"/>
</dbReference>
<dbReference type="Pfam" id="PF19259">
    <property type="entry name" value="Ty3_capsid"/>
    <property type="match status" value="1"/>
</dbReference>
<keyword evidence="7" id="KW-0695">RNA-directed DNA polymerase</keyword>
<evidence type="ECO:0000256" key="5">
    <source>
        <dbReference type="ARBA" id="ARBA00022759"/>
    </source>
</evidence>
<evidence type="ECO:0000256" key="6">
    <source>
        <dbReference type="ARBA" id="ARBA00022801"/>
    </source>
</evidence>
<dbReference type="InterPro" id="IPR043128">
    <property type="entry name" value="Rev_trsase/Diguanyl_cyclase"/>
</dbReference>
<evidence type="ECO:0000256" key="1">
    <source>
        <dbReference type="ARBA" id="ARBA00022670"/>
    </source>
</evidence>
<keyword evidence="5" id="KW-0255">Endonuclease</keyword>
<keyword evidence="8" id="KW-0511">Multifunctional enzyme</keyword>
<organism evidence="11 12">
    <name type="scientific">Erythroxylum novogranatense</name>
    <dbReference type="NCBI Taxonomy" id="1862640"/>
    <lineage>
        <taxon>Eukaryota</taxon>
        <taxon>Viridiplantae</taxon>
        <taxon>Streptophyta</taxon>
        <taxon>Embryophyta</taxon>
        <taxon>Tracheophyta</taxon>
        <taxon>Spermatophyta</taxon>
        <taxon>Magnoliopsida</taxon>
        <taxon>eudicotyledons</taxon>
        <taxon>Gunneridae</taxon>
        <taxon>Pentapetalae</taxon>
        <taxon>rosids</taxon>
        <taxon>fabids</taxon>
        <taxon>Malpighiales</taxon>
        <taxon>Erythroxylaceae</taxon>
        <taxon>Erythroxylum</taxon>
    </lineage>
</organism>
<dbReference type="EMBL" id="JAIWQS010000006">
    <property type="protein sequence ID" value="KAJ8762830.1"/>
    <property type="molecule type" value="Genomic_DNA"/>
</dbReference>
<sequence>MGESVQDQLTKLFHLVLSEQQANQARHEKVEQLHAKMEAMSLQLESAKQVRSSSPGAESQARTRRDKGTVGATGSEASGGNTIVPKYTKLDFPRFNGQEDPLGWISRCQHFFRHQSTPEEEMVGLASYHLEGNAQLWYLQMIQDIPNPTWSEFVNQCNLRFGPPIRSNKLGELAKLKQTGTVEEYQNKFEVLVSRAGTLTQNQKVQLYLSGLQESISVEVELHQPNDLVTAMSMSPLYERKLYSRSSTNRDIKRTPPFQDSRNNRTIKRLTRDEMDERRKKGLCFNCDEPFVRGHQCKRLFWIDLDDGVISEEEADPELPLEISLHAITGTRNPQSMRLLGCWKGSQVLILVDSGSTHSFVSVSKVHELQAEVDAKDGLRVNVANGEQLRSPGIYKEVPIKLGFTIFTVDLFVLQLTGFDIVLGVNWLTTLGPILWDFNLMWMSFFVEGKQVELKGINSRSGTQPTLHSLLPTTDHDTHLQKLLVEFAALFDPPTGLPPARSCDHRIPLNPNAKPMVVHPYRYPHGQKDEIERQCTAMLKQGIIRPSRSPFSSLVILVPKTDKTWRLCVDYKELNAQTIKDKFSILVIDELLDELGGAKYFTKLDLLSGYFQVGMYPPDIEKTAFRTHHGHFEFLVMPFGLSNAPSTFQALMNEVFQEHLQHMHHLRQVFHILAKNKLFLKRSKCSFAQTQISYLGHVISQKGVQVDNSKITAITEWPRPVTLRGLRGFLGLTGYYRKFVFNYGTIAAPLTAMLRKNSFQWTADAIKAFDTLKTALTTTPILALPNFGLMFVLECDASDTGATTISRNSAAHFGSK</sequence>
<dbReference type="InterPro" id="IPR050951">
    <property type="entry name" value="Retrovirus_Pol_polyprotein"/>
</dbReference>
<evidence type="ECO:0000259" key="10">
    <source>
        <dbReference type="PROSITE" id="PS50878"/>
    </source>
</evidence>
<dbReference type="GO" id="GO:0004519">
    <property type="term" value="F:endonuclease activity"/>
    <property type="evidence" value="ECO:0007669"/>
    <property type="project" value="UniProtKB-KW"/>
</dbReference>
<dbReference type="Pfam" id="PF08284">
    <property type="entry name" value="RVP_2"/>
    <property type="match status" value="1"/>
</dbReference>
<keyword evidence="3" id="KW-0548">Nucleotidyltransferase</keyword>
<keyword evidence="6" id="KW-0378">Hydrolase</keyword>
<keyword evidence="2" id="KW-0808">Transferase</keyword>
<dbReference type="InterPro" id="IPR043502">
    <property type="entry name" value="DNA/RNA_pol_sf"/>
</dbReference>
<feature type="compositionally biased region" description="Polar residues" evidence="9">
    <location>
        <begin position="44"/>
        <end position="57"/>
    </location>
</feature>
<evidence type="ECO:0000313" key="11">
    <source>
        <dbReference type="EMBL" id="KAJ8762830.1"/>
    </source>
</evidence>
<keyword evidence="1" id="KW-0645">Protease</keyword>
<evidence type="ECO:0000256" key="7">
    <source>
        <dbReference type="ARBA" id="ARBA00022918"/>
    </source>
</evidence>
<dbReference type="AlphaFoldDB" id="A0AAV8T988"/>
<dbReference type="InterPro" id="IPR021109">
    <property type="entry name" value="Peptidase_aspartic_dom_sf"/>
</dbReference>
<accession>A0AAV8T988</accession>
<dbReference type="Pfam" id="PF17919">
    <property type="entry name" value="RT_RNaseH_2"/>
    <property type="match status" value="1"/>
</dbReference>
<dbReference type="SUPFAM" id="SSF56672">
    <property type="entry name" value="DNA/RNA polymerases"/>
    <property type="match status" value="1"/>
</dbReference>
<feature type="domain" description="Reverse transcriptase" evidence="10">
    <location>
        <begin position="539"/>
        <end position="734"/>
    </location>
</feature>